<proteinExistence type="predicted"/>
<name>A0A7J7IZU0_BUGNE</name>
<keyword evidence="2" id="KW-1185">Reference proteome</keyword>
<gene>
    <name evidence="1" type="ORF">EB796_022632</name>
</gene>
<protein>
    <submittedName>
        <fullName evidence="1">Uncharacterized protein</fullName>
    </submittedName>
</protein>
<accession>A0A7J7IZU0</accession>
<evidence type="ECO:0000313" key="2">
    <source>
        <dbReference type="Proteomes" id="UP000593567"/>
    </source>
</evidence>
<dbReference type="EMBL" id="VXIV02003256">
    <property type="protein sequence ID" value="KAF6019077.1"/>
    <property type="molecule type" value="Genomic_DNA"/>
</dbReference>
<evidence type="ECO:0000313" key="1">
    <source>
        <dbReference type="EMBL" id="KAF6019077.1"/>
    </source>
</evidence>
<sequence length="67" mass="7945">MNPTTNIITSSSPIRSCNHQEYTYFSLNNTLYRFFPFNNTINNITTEENNLLRQIFIIIYPMYTGRS</sequence>
<dbReference type="Proteomes" id="UP000593567">
    <property type="component" value="Unassembled WGS sequence"/>
</dbReference>
<organism evidence="1 2">
    <name type="scientific">Bugula neritina</name>
    <name type="common">Brown bryozoan</name>
    <name type="synonym">Sertularia neritina</name>
    <dbReference type="NCBI Taxonomy" id="10212"/>
    <lineage>
        <taxon>Eukaryota</taxon>
        <taxon>Metazoa</taxon>
        <taxon>Spiralia</taxon>
        <taxon>Lophotrochozoa</taxon>
        <taxon>Bryozoa</taxon>
        <taxon>Gymnolaemata</taxon>
        <taxon>Cheilostomatida</taxon>
        <taxon>Flustrina</taxon>
        <taxon>Buguloidea</taxon>
        <taxon>Bugulidae</taxon>
        <taxon>Bugula</taxon>
    </lineage>
</organism>
<comment type="caution">
    <text evidence="1">The sequence shown here is derived from an EMBL/GenBank/DDBJ whole genome shotgun (WGS) entry which is preliminary data.</text>
</comment>
<dbReference type="AlphaFoldDB" id="A0A7J7IZU0"/>
<reference evidence="1" key="1">
    <citation type="submission" date="2020-06" db="EMBL/GenBank/DDBJ databases">
        <title>Draft genome of Bugula neritina, a colonial animal packing powerful symbionts and potential medicines.</title>
        <authorList>
            <person name="Rayko M."/>
        </authorList>
    </citation>
    <scope>NUCLEOTIDE SEQUENCE [LARGE SCALE GENOMIC DNA]</scope>
    <source>
        <strain evidence="1">Kwan_BN1</strain>
    </source>
</reference>